<name>A0A8X6NLT8_NEPPI</name>
<accession>A0A8X6NLT8</accession>
<protein>
    <submittedName>
        <fullName evidence="1">Uncharacterized protein</fullName>
    </submittedName>
</protein>
<sequence length="119" mass="13614">MPLRWKCSGKETRSKSNEAGLTPCVLWLYEICIENTQSFQSLEPMTNYPALSEEYLFSLMIMDHPAEEIKAIGHPHLPVNRDSDNSRYSSMHLLLCLVIKNHCTENSLRPNGTVKMSDE</sequence>
<organism evidence="1 2">
    <name type="scientific">Nephila pilipes</name>
    <name type="common">Giant wood spider</name>
    <name type="synonym">Nephila maculata</name>
    <dbReference type="NCBI Taxonomy" id="299642"/>
    <lineage>
        <taxon>Eukaryota</taxon>
        <taxon>Metazoa</taxon>
        <taxon>Ecdysozoa</taxon>
        <taxon>Arthropoda</taxon>
        <taxon>Chelicerata</taxon>
        <taxon>Arachnida</taxon>
        <taxon>Araneae</taxon>
        <taxon>Araneomorphae</taxon>
        <taxon>Entelegynae</taxon>
        <taxon>Araneoidea</taxon>
        <taxon>Nephilidae</taxon>
        <taxon>Nephila</taxon>
    </lineage>
</organism>
<evidence type="ECO:0000313" key="1">
    <source>
        <dbReference type="EMBL" id="GFT20462.1"/>
    </source>
</evidence>
<proteinExistence type="predicted"/>
<comment type="caution">
    <text evidence="1">The sequence shown here is derived from an EMBL/GenBank/DDBJ whole genome shotgun (WGS) entry which is preliminary data.</text>
</comment>
<reference evidence="1" key="1">
    <citation type="submission" date="2020-08" db="EMBL/GenBank/DDBJ databases">
        <title>Multicomponent nature underlies the extraordinary mechanical properties of spider dragline silk.</title>
        <authorList>
            <person name="Kono N."/>
            <person name="Nakamura H."/>
            <person name="Mori M."/>
            <person name="Yoshida Y."/>
            <person name="Ohtoshi R."/>
            <person name="Malay A.D."/>
            <person name="Moran D.A.P."/>
            <person name="Tomita M."/>
            <person name="Numata K."/>
            <person name="Arakawa K."/>
        </authorList>
    </citation>
    <scope>NUCLEOTIDE SEQUENCE</scope>
</reference>
<dbReference type="Proteomes" id="UP000887013">
    <property type="component" value="Unassembled WGS sequence"/>
</dbReference>
<keyword evidence="2" id="KW-1185">Reference proteome</keyword>
<evidence type="ECO:0000313" key="2">
    <source>
        <dbReference type="Proteomes" id="UP000887013"/>
    </source>
</evidence>
<dbReference type="AlphaFoldDB" id="A0A8X6NLT8"/>
<dbReference type="EMBL" id="BMAW01105688">
    <property type="protein sequence ID" value="GFT20462.1"/>
    <property type="molecule type" value="Genomic_DNA"/>
</dbReference>
<gene>
    <name evidence="1" type="ORF">NPIL_593821</name>
</gene>